<protein>
    <submittedName>
        <fullName evidence="9">Transporter</fullName>
    </submittedName>
</protein>
<feature type="domain" description="EamA" evidence="8">
    <location>
        <begin position="53"/>
        <end position="186"/>
    </location>
</feature>
<gene>
    <name evidence="9" type="ORF">GCM10010123_44020</name>
</gene>
<keyword evidence="4 7" id="KW-1133">Transmembrane helix</keyword>
<evidence type="ECO:0000259" key="8">
    <source>
        <dbReference type="Pfam" id="PF00892"/>
    </source>
</evidence>
<dbReference type="InterPro" id="IPR000620">
    <property type="entry name" value="EamA_dom"/>
</dbReference>
<dbReference type="Pfam" id="PF00892">
    <property type="entry name" value="EamA"/>
    <property type="match status" value="2"/>
</dbReference>
<evidence type="ECO:0000256" key="5">
    <source>
        <dbReference type="ARBA" id="ARBA00023136"/>
    </source>
</evidence>
<feature type="compositionally biased region" description="Low complexity" evidence="6">
    <location>
        <begin position="7"/>
        <end position="20"/>
    </location>
</feature>
<feature type="domain" description="EamA" evidence="8">
    <location>
        <begin position="198"/>
        <end position="335"/>
    </location>
</feature>
<feature type="region of interest" description="Disordered" evidence="6">
    <location>
        <begin position="1"/>
        <end position="20"/>
    </location>
</feature>
<dbReference type="AlphaFoldDB" id="A0A8J3BBE5"/>
<evidence type="ECO:0000256" key="6">
    <source>
        <dbReference type="SAM" id="MobiDB-lite"/>
    </source>
</evidence>
<comment type="similarity">
    <text evidence="2">Belongs to the EamA transporter family.</text>
</comment>
<keyword evidence="5 7" id="KW-0472">Membrane</keyword>
<keyword evidence="10" id="KW-1185">Reference proteome</keyword>
<evidence type="ECO:0000256" key="1">
    <source>
        <dbReference type="ARBA" id="ARBA00004141"/>
    </source>
</evidence>
<comment type="caution">
    <text evidence="9">The sequence shown here is derived from an EMBL/GenBank/DDBJ whole genome shotgun (WGS) entry which is preliminary data.</text>
</comment>
<dbReference type="PANTHER" id="PTHR32322:SF9">
    <property type="entry name" value="AMINO-ACID METABOLITE EFFLUX PUMP-RELATED"/>
    <property type="match status" value="1"/>
</dbReference>
<sequence length="348" mass="35302">MNRETAPDTTPAPAAPAGGDAEPLPDALCAARTADDGLAAGTAPDPAPGVGAWLPAFLLVALIWGASFLFIEVAIRELHPLYVTLGRVATGAITVLMVLKVTGGRLPRRAATWGHMAFVGAIGVALPFTLFGYGEQRVSSVLAGIWNATTPLVALPLAVLAFRTEKLTARRLVGVLLGFAGVLVVLGAWRGIGGSALTGQLMCFGAAVCYAVVIPYQRRFLTDVPGGGVAVPAGNLIMATALLAVVAPLVAGAPPSPAGLSAPVLGSVLALGALGTGLAFVLHFRVIKLGGVTTGASVTYVMPVVAVLLGALVLDEHVDWNQPVGGLLVLLGVAVSQGLLFGPRRRAT</sequence>
<dbReference type="PANTHER" id="PTHR32322">
    <property type="entry name" value="INNER MEMBRANE TRANSPORTER"/>
    <property type="match status" value="1"/>
</dbReference>
<dbReference type="InterPro" id="IPR037185">
    <property type="entry name" value="EmrE-like"/>
</dbReference>
<accession>A0A8J3BBE5</accession>
<evidence type="ECO:0000256" key="3">
    <source>
        <dbReference type="ARBA" id="ARBA00022692"/>
    </source>
</evidence>
<evidence type="ECO:0000313" key="9">
    <source>
        <dbReference type="EMBL" id="GGK09341.1"/>
    </source>
</evidence>
<dbReference type="SUPFAM" id="SSF103481">
    <property type="entry name" value="Multidrug resistance efflux transporter EmrE"/>
    <property type="match status" value="2"/>
</dbReference>
<reference evidence="9" key="2">
    <citation type="submission" date="2020-09" db="EMBL/GenBank/DDBJ databases">
        <authorList>
            <person name="Sun Q."/>
            <person name="Ohkuma M."/>
        </authorList>
    </citation>
    <scope>NUCLEOTIDE SEQUENCE</scope>
    <source>
        <strain evidence="9">JCM 3090</strain>
    </source>
</reference>
<dbReference type="EMBL" id="BMQB01000013">
    <property type="protein sequence ID" value="GGK09341.1"/>
    <property type="molecule type" value="Genomic_DNA"/>
</dbReference>
<keyword evidence="3 7" id="KW-0812">Transmembrane</keyword>
<dbReference type="RefSeq" id="WP_373291350.1">
    <property type="nucleotide sequence ID" value="NZ_BMQB01000013.1"/>
</dbReference>
<dbReference type="InterPro" id="IPR050638">
    <property type="entry name" value="AA-Vitamin_Transporters"/>
</dbReference>
<dbReference type="GO" id="GO:0016020">
    <property type="term" value="C:membrane"/>
    <property type="evidence" value="ECO:0007669"/>
    <property type="project" value="UniProtKB-SubCell"/>
</dbReference>
<name>A0A8J3BBE5_9ACTN</name>
<feature type="transmembrane region" description="Helical" evidence="7">
    <location>
        <begin position="81"/>
        <end position="101"/>
    </location>
</feature>
<feature type="transmembrane region" description="Helical" evidence="7">
    <location>
        <begin position="113"/>
        <end position="134"/>
    </location>
</feature>
<feature type="transmembrane region" description="Helical" evidence="7">
    <location>
        <begin position="52"/>
        <end position="75"/>
    </location>
</feature>
<feature type="transmembrane region" description="Helical" evidence="7">
    <location>
        <begin position="324"/>
        <end position="342"/>
    </location>
</feature>
<feature type="transmembrane region" description="Helical" evidence="7">
    <location>
        <begin position="262"/>
        <end position="282"/>
    </location>
</feature>
<feature type="transmembrane region" description="Helical" evidence="7">
    <location>
        <begin position="140"/>
        <end position="160"/>
    </location>
</feature>
<feature type="transmembrane region" description="Helical" evidence="7">
    <location>
        <begin position="289"/>
        <end position="312"/>
    </location>
</feature>
<feature type="transmembrane region" description="Helical" evidence="7">
    <location>
        <begin position="172"/>
        <end position="192"/>
    </location>
</feature>
<evidence type="ECO:0000256" key="2">
    <source>
        <dbReference type="ARBA" id="ARBA00007362"/>
    </source>
</evidence>
<evidence type="ECO:0000256" key="7">
    <source>
        <dbReference type="SAM" id="Phobius"/>
    </source>
</evidence>
<proteinExistence type="inferred from homology"/>
<evidence type="ECO:0000313" key="10">
    <source>
        <dbReference type="Proteomes" id="UP000649739"/>
    </source>
</evidence>
<reference evidence="9" key="1">
    <citation type="journal article" date="2014" name="Int. J. Syst. Evol. Microbiol.">
        <title>Complete genome sequence of Corynebacterium casei LMG S-19264T (=DSM 44701T), isolated from a smear-ripened cheese.</title>
        <authorList>
            <consortium name="US DOE Joint Genome Institute (JGI-PGF)"/>
            <person name="Walter F."/>
            <person name="Albersmeier A."/>
            <person name="Kalinowski J."/>
            <person name="Ruckert C."/>
        </authorList>
    </citation>
    <scope>NUCLEOTIDE SEQUENCE</scope>
    <source>
        <strain evidence="9">JCM 3090</strain>
    </source>
</reference>
<organism evidence="9 10">
    <name type="scientific">Pilimelia anulata</name>
    <dbReference type="NCBI Taxonomy" id="53371"/>
    <lineage>
        <taxon>Bacteria</taxon>
        <taxon>Bacillati</taxon>
        <taxon>Actinomycetota</taxon>
        <taxon>Actinomycetes</taxon>
        <taxon>Micromonosporales</taxon>
        <taxon>Micromonosporaceae</taxon>
        <taxon>Pilimelia</taxon>
    </lineage>
</organism>
<dbReference type="Proteomes" id="UP000649739">
    <property type="component" value="Unassembled WGS sequence"/>
</dbReference>
<comment type="subcellular location">
    <subcellularLocation>
        <location evidence="1">Membrane</location>
        <topology evidence="1">Multi-pass membrane protein</topology>
    </subcellularLocation>
</comment>
<feature type="transmembrane region" description="Helical" evidence="7">
    <location>
        <begin position="228"/>
        <end position="250"/>
    </location>
</feature>
<feature type="transmembrane region" description="Helical" evidence="7">
    <location>
        <begin position="198"/>
        <end position="216"/>
    </location>
</feature>
<evidence type="ECO:0000256" key="4">
    <source>
        <dbReference type="ARBA" id="ARBA00022989"/>
    </source>
</evidence>